<gene>
    <name evidence="1" type="ORF">F4821DRAFT_49509</name>
</gene>
<comment type="caution">
    <text evidence="1">The sequence shown here is derived from an EMBL/GenBank/DDBJ whole genome shotgun (WGS) entry which is preliminary data.</text>
</comment>
<name>A0ACC0CJS4_9PEZI</name>
<proteinExistence type="predicted"/>
<dbReference type="Proteomes" id="UP001497680">
    <property type="component" value="Unassembled WGS sequence"/>
</dbReference>
<protein>
    <submittedName>
        <fullName evidence="1">Alkaline proteinase</fullName>
    </submittedName>
</protein>
<reference evidence="1 2" key="1">
    <citation type="journal article" date="2022" name="New Phytol.">
        <title>Ecological generalism drives hyperdiversity of secondary metabolite gene clusters in xylarialean endophytes.</title>
        <authorList>
            <person name="Franco M.E.E."/>
            <person name="Wisecaver J.H."/>
            <person name="Arnold A.E."/>
            <person name="Ju Y.M."/>
            <person name="Slot J.C."/>
            <person name="Ahrendt S."/>
            <person name="Moore L.P."/>
            <person name="Eastman K.E."/>
            <person name="Scott K."/>
            <person name="Konkel Z."/>
            <person name="Mondo S.J."/>
            <person name="Kuo A."/>
            <person name="Hayes R.D."/>
            <person name="Haridas S."/>
            <person name="Andreopoulos B."/>
            <person name="Riley R."/>
            <person name="LaButti K."/>
            <person name="Pangilinan J."/>
            <person name="Lipzen A."/>
            <person name="Amirebrahimi M."/>
            <person name="Yan J."/>
            <person name="Adam C."/>
            <person name="Keymanesh K."/>
            <person name="Ng V."/>
            <person name="Louie K."/>
            <person name="Northen T."/>
            <person name="Drula E."/>
            <person name="Henrissat B."/>
            <person name="Hsieh H.M."/>
            <person name="Youens-Clark K."/>
            <person name="Lutzoni F."/>
            <person name="Miadlikowska J."/>
            <person name="Eastwood D.C."/>
            <person name="Hamelin R.C."/>
            <person name="Grigoriev I.V."/>
            <person name="U'Ren J.M."/>
        </authorList>
    </citation>
    <scope>NUCLEOTIDE SEQUENCE [LARGE SCALE GENOMIC DNA]</scope>
    <source>
        <strain evidence="1 2">ER1909</strain>
    </source>
</reference>
<dbReference type="EMBL" id="MU394427">
    <property type="protein sequence ID" value="KAI6080701.1"/>
    <property type="molecule type" value="Genomic_DNA"/>
</dbReference>
<evidence type="ECO:0000313" key="1">
    <source>
        <dbReference type="EMBL" id="KAI6080701.1"/>
    </source>
</evidence>
<evidence type="ECO:0000313" key="2">
    <source>
        <dbReference type="Proteomes" id="UP001497680"/>
    </source>
</evidence>
<accession>A0ACC0CJS4</accession>
<organism evidence="1 2">
    <name type="scientific">Hypoxylon rubiginosum</name>
    <dbReference type="NCBI Taxonomy" id="110542"/>
    <lineage>
        <taxon>Eukaryota</taxon>
        <taxon>Fungi</taxon>
        <taxon>Dikarya</taxon>
        <taxon>Ascomycota</taxon>
        <taxon>Pezizomycotina</taxon>
        <taxon>Sordariomycetes</taxon>
        <taxon>Xylariomycetidae</taxon>
        <taxon>Xylariales</taxon>
        <taxon>Hypoxylaceae</taxon>
        <taxon>Hypoxylon</taxon>
    </lineage>
</organism>
<sequence>MASLRRLALFFGALLPAAFAAPTAVQQKREVIPNKYIVTLKQGITTEDFKSHVNWARDVHAHSLNKRDTAGVSHEYQIHTFNAYAGEFDEETLKQIKSNPDVSEIEEDQVYHLFDEHSAQVLTNQSGSPWGLGTVSHNTPGSTSYVYDSSAGNGTYAYIIDSGVLDTHNEFGGRASLGYNAVGGPNADSIGHGTHVAGTVGGSTYGVAKQATIIAVKVFQGTSSSISIILAGIAWAVGDITGMGRADVSAISMSLGGGYSTALNSAVDAAYDSGIVCVVAAGNDAMDAADTSPASAANALTIGAIDKNWNIADYSNYGAVVDLFAPGTDVLSTWIGFNDDAVAISGTSMATPHVTGLALYLKALEGLTTPDSTISRIKELCTTDMLTGIPDDTVNAVLYNGNGA</sequence>
<keyword evidence="2" id="KW-1185">Reference proteome</keyword>